<dbReference type="InterPro" id="IPR006514">
    <property type="entry name" value="IRX15/GXM/AGM"/>
</dbReference>
<keyword evidence="2" id="KW-0812">Transmembrane</keyword>
<dbReference type="PANTHER" id="PTHR31444">
    <property type="entry name" value="OS11G0490100 PROTEIN"/>
    <property type="match status" value="1"/>
</dbReference>
<gene>
    <name evidence="5" type="ORF">SASPL_100988</name>
</gene>
<organism evidence="5">
    <name type="scientific">Salvia splendens</name>
    <name type="common">Scarlet sage</name>
    <dbReference type="NCBI Taxonomy" id="180675"/>
    <lineage>
        <taxon>Eukaryota</taxon>
        <taxon>Viridiplantae</taxon>
        <taxon>Streptophyta</taxon>
        <taxon>Embryophyta</taxon>
        <taxon>Tracheophyta</taxon>
        <taxon>Spermatophyta</taxon>
        <taxon>Magnoliopsida</taxon>
        <taxon>eudicotyledons</taxon>
        <taxon>Gunneridae</taxon>
        <taxon>Pentapetalae</taxon>
        <taxon>asterids</taxon>
        <taxon>lamiids</taxon>
        <taxon>Lamiales</taxon>
        <taxon>Lamiaceae</taxon>
        <taxon>Nepetoideae</taxon>
        <taxon>Mentheae</taxon>
        <taxon>Salviinae</taxon>
        <taxon>Salvia</taxon>
        <taxon>Salvia subgen. Calosphace</taxon>
        <taxon>core Calosphace</taxon>
    </lineage>
</organism>
<evidence type="ECO:0000256" key="1">
    <source>
        <dbReference type="ARBA" id="ARBA00004194"/>
    </source>
</evidence>
<evidence type="ECO:0000313" key="6">
    <source>
        <dbReference type="Proteomes" id="UP000298416"/>
    </source>
</evidence>
<keyword evidence="6" id="KW-1185">Reference proteome</keyword>
<dbReference type="GO" id="GO:0000139">
    <property type="term" value="C:Golgi membrane"/>
    <property type="evidence" value="ECO:0007669"/>
    <property type="project" value="UniProtKB-SubCell"/>
</dbReference>
<dbReference type="AlphaFoldDB" id="A0A8X9ACZ9"/>
<keyword evidence="4" id="KW-0472">Membrane</keyword>
<dbReference type="EMBL" id="PNBA02000001">
    <property type="protein sequence ID" value="KAG6436106.1"/>
    <property type="molecule type" value="Genomic_DNA"/>
</dbReference>
<comment type="caution">
    <text evidence="5">The sequence shown here is derived from an EMBL/GenBank/DDBJ whole genome shotgun (WGS) entry which is preliminary data.</text>
</comment>
<evidence type="ECO:0000256" key="2">
    <source>
        <dbReference type="ARBA" id="ARBA00022692"/>
    </source>
</evidence>
<evidence type="ECO:0000256" key="4">
    <source>
        <dbReference type="ARBA" id="ARBA00023136"/>
    </source>
</evidence>
<keyword evidence="3" id="KW-1133">Transmembrane helix</keyword>
<reference evidence="5" key="2">
    <citation type="submission" date="2020-08" db="EMBL/GenBank/DDBJ databases">
        <title>Plant Genome Project.</title>
        <authorList>
            <person name="Zhang R.-G."/>
        </authorList>
    </citation>
    <scope>NUCLEOTIDE SEQUENCE</scope>
    <source>
        <strain evidence="5">Huo1</strain>
        <tissue evidence="5">Leaf</tissue>
    </source>
</reference>
<sequence length="141" mass="15478">MQLAIVQCIYEDAASRTSAAAENSKSSLPNSVFDELLHYAALNASSTGCMSGDELDTVVTVLRRCTGPCNLLVFGLSHETLLWNSLNHNGRTVFVSDSADLVSKLEEKQSSDMFTIALFKILLSFSRRICFVAKFCCVIWA</sequence>
<proteinExistence type="predicted"/>
<name>A0A8X9ACZ9_SALSN</name>
<dbReference type="Pfam" id="PF21729">
    <property type="entry name" value="IRX15_IRX15L_GXM"/>
    <property type="match status" value="1"/>
</dbReference>
<dbReference type="GO" id="GO:0045492">
    <property type="term" value="P:xylan biosynthetic process"/>
    <property type="evidence" value="ECO:0007669"/>
    <property type="project" value="InterPro"/>
</dbReference>
<accession>A0A8X9ACZ9</accession>
<evidence type="ECO:0000313" key="5">
    <source>
        <dbReference type="EMBL" id="KAG6436106.1"/>
    </source>
</evidence>
<comment type="subcellular location">
    <subcellularLocation>
        <location evidence="1">Golgi apparatus membrane</location>
        <topology evidence="1">Single-pass membrane protein</topology>
    </subcellularLocation>
</comment>
<dbReference type="Proteomes" id="UP000298416">
    <property type="component" value="Unassembled WGS sequence"/>
</dbReference>
<protein>
    <submittedName>
        <fullName evidence="5">Uncharacterized protein</fullName>
    </submittedName>
</protein>
<evidence type="ECO:0000256" key="3">
    <source>
        <dbReference type="ARBA" id="ARBA00022989"/>
    </source>
</evidence>
<reference evidence="5" key="1">
    <citation type="submission" date="2018-01" db="EMBL/GenBank/DDBJ databases">
        <authorList>
            <person name="Mao J.F."/>
        </authorList>
    </citation>
    <scope>NUCLEOTIDE SEQUENCE</scope>
    <source>
        <strain evidence="5">Huo1</strain>
        <tissue evidence="5">Leaf</tissue>
    </source>
</reference>